<proteinExistence type="predicted"/>
<evidence type="ECO:0000313" key="1">
    <source>
        <dbReference type="EMBL" id="KAJ1119982.1"/>
    </source>
</evidence>
<evidence type="ECO:0000313" key="2">
    <source>
        <dbReference type="Proteomes" id="UP001066276"/>
    </source>
</evidence>
<dbReference type="EMBL" id="JANPWB010000012">
    <property type="protein sequence ID" value="KAJ1119982.1"/>
    <property type="molecule type" value="Genomic_DNA"/>
</dbReference>
<comment type="caution">
    <text evidence="1">The sequence shown here is derived from an EMBL/GenBank/DDBJ whole genome shotgun (WGS) entry which is preliminary data.</text>
</comment>
<reference evidence="1" key="1">
    <citation type="journal article" date="2022" name="bioRxiv">
        <title>Sequencing and chromosome-scale assembly of the giantPleurodeles waltlgenome.</title>
        <authorList>
            <person name="Brown T."/>
            <person name="Elewa A."/>
            <person name="Iarovenko S."/>
            <person name="Subramanian E."/>
            <person name="Araus A.J."/>
            <person name="Petzold A."/>
            <person name="Susuki M."/>
            <person name="Suzuki K.-i.T."/>
            <person name="Hayashi T."/>
            <person name="Toyoda A."/>
            <person name="Oliveira C."/>
            <person name="Osipova E."/>
            <person name="Leigh N.D."/>
            <person name="Simon A."/>
            <person name="Yun M.H."/>
        </authorList>
    </citation>
    <scope>NUCLEOTIDE SEQUENCE</scope>
    <source>
        <strain evidence="1">20211129_DDA</strain>
        <tissue evidence="1">Liver</tissue>
    </source>
</reference>
<keyword evidence="2" id="KW-1185">Reference proteome</keyword>
<organism evidence="1 2">
    <name type="scientific">Pleurodeles waltl</name>
    <name type="common">Iberian ribbed newt</name>
    <dbReference type="NCBI Taxonomy" id="8319"/>
    <lineage>
        <taxon>Eukaryota</taxon>
        <taxon>Metazoa</taxon>
        <taxon>Chordata</taxon>
        <taxon>Craniata</taxon>
        <taxon>Vertebrata</taxon>
        <taxon>Euteleostomi</taxon>
        <taxon>Amphibia</taxon>
        <taxon>Batrachia</taxon>
        <taxon>Caudata</taxon>
        <taxon>Salamandroidea</taxon>
        <taxon>Salamandridae</taxon>
        <taxon>Pleurodelinae</taxon>
        <taxon>Pleurodeles</taxon>
    </lineage>
</organism>
<dbReference type="Proteomes" id="UP001066276">
    <property type="component" value="Chromosome 8"/>
</dbReference>
<dbReference type="AlphaFoldDB" id="A0AAV7NVE4"/>
<protein>
    <submittedName>
        <fullName evidence="1">Uncharacterized protein</fullName>
    </submittedName>
</protein>
<accession>A0AAV7NVE4</accession>
<name>A0AAV7NVE4_PLEWA</name>
<sequence>MLVSAHATILSSYGFALCRLGQRTGSGKSESQQDFKLMCMLRNLKMHTCITAEFNIGVRALKFLNLLFL</sequence>
<gene>
    <name evidence="1" type="ORF">NDU88_008165</name>
</gene>